<name>A0ABW5MK14_9SPHI</name>
<accession>A0ABW5MK14</accession>
<evidence type="ECO:0000313" key="2">
    <source>
        <dbReference type="Proteomes" id="UP001597461"/>
    </source>
</evidence>
<reference evidence="2" key="1">
    <citation type="journal article" date="2019" name="Int. J. Syst. Evol. Microbiol.">
        <title>The Global Catalogue of Microorganisms (GCM) 10K type strain sequencing project: providing services to taxonomists for standard genome sequencing and annotation.</title>
        <authorList>
            <consortium name="The Broad Institute Genomics Platform"/>
            <consortium name="The Broad Institute Genome Sequencing Center for Infectious Disease"/>
            <person name="Wu L."/>
            <person name="Ma J."/>
        </authorList>
    </citation>
    <scope>NUCLEOTIDE SEQUENCE [LARGE SCALE GENOMIC DNA]</scope>
    <source>
        <strain evidence="2">KCTC 42866</strain>
    </source>
</reference>
<evidence type="ECO:0000313" key="1">
    <source>
        <dbReference type="EMBL" id="MFD2583472.1"/>
    </source>
</evidence>
<proteinExistence type="predicted"/>
<dbReference type="EMBL" id="JBHULL010000010">
    <property type="protein sequence ID" value="MFD2583472.1"/>
    <property type="molecule type" value="Genomic_DNA"/>
</dbReference>
<dbReference type="RefSeq" id="WP_379079691.1">
    <property type="nucleotide sequence ID" value="NZ_JBHULL010000010.1"/>
</dbReference>
<protein>
    <submittedName>
        <fullName evidence="1">Uncharacterized protein</fullName>
    </submittedName>
</protein>
<keyword evidence="2" id="KW-1185">Reference proteome</keyword>
<dbReference type="Proteomes" id="UP001597461">
    <property type="component" value="Unassembled WGS sequence"/>
</dbReference>
<comment type="caution">
    <text evidence="1">The sequence shown here is derived from an EMBL/GenBank/DDBJ whole genome shotgun (WGS) entry which is preliminary data.</text>
</comment>
<gene>
    <name evidence="1" type="ORF">ACFSR6_13320</name>
</gene>
<sequence length="147" mass="17406">MKAKTVQHQWLLERKKISTKPHIERETFPSMEHGTLACLSHFILCYRPSMQIAEWRQYPSYTIQDEEIRAKVCLVDLHDTGVYKFGQHTTETDHGKAIFNEESWLVLSFTKDKHPRELNNEKNAQLFNSFDEVFLFDFSHSIIHPIK</sequence>
<organism evidence="1 2">
    <name type="scientific">Pedobacter vanadiisoli</name>
    <dbReference type="NCBI Taxonomy" id="1761975"/>
    <lineage>
        <taxon>Bacteria</taxon>
        <taxon>Pseudomonadati</taxon>
        <taxon>Bacteroidota</taxon>
        <taxon>Sphingobacteriia</taxon>
        <taxon>Sphingobacteriales</taxon>
        <taxon>Sphingobacteriaceae</taxon>
        <taxon>Pedobacter</taxon>
    </lineage>
</organism>